<evidence type="ECO:0000313" key="3">
    <source>
        <dbReference type="Proteomes" id="UP001162836"/>
    </source>
</evidence>
<evidence type="ECO:0000259" key="1">
    <source>
        <dbReference type="Pfam" id="PF04167"/>
    </source>
</evidence>
<dbReference type="EMBL" id="JAJODE010000053">
    <property type="protein sequence ID" value="MCD4840078.1"/>
    <property type="molecule type" value="Genomic_DNA"/>
</dbReference>
<protein>
    <submittedName>
        <fullName evidence="2">DUF402 domain-containing protein</fullName>
    </submittedName>
</protein>
<keyword evidence="3" id="KW-1185">Reference proteome</keyword>
<organism evidence="2 3">
    <name type="scientific">Neobacillus sedimentimangrovi</name>
    <dbReference type="NCBI Taxonomy" id="2699460"/>
    <lineage>
        <taxon>Bacteria</taxon>
        <taxon>Bacillati</taxon>
        <taxon>Bacillota</taxon>
        <taxon>Bacilli</taxon>
        <taxon>Bacillales</taxon>
        <taxon>Bacillaceae</taxon>
        <taxon>Neobacillus</taxon>
    </lineage>
</organism>
<dbReference type="InterPro" id="IPR035930">
    <property type="entry name" value="FomD-like_sf"/>
</dbReference>
<feature type="domain" description="DUF402" evidence="1">
    <location>
        <begin position="54"/>
        <end position="161"/>
    </location>
</feature>
<sequence length="179" mass="21290">MESNQKKWKEITERKIRYDSKIVDYKCNLLCVQNQCIVLFHIIKEAFTIQVNHMNITIPVGSYTIAYYWEDRPYNLYFWRDKEGNYLASYFNIVKNTKFEENMVSFEDLIIDVLALPNGEYFILDEDELPETLERFENGSVKRALDTLLSSINDILSQTIKESESIYNHKRFIPFLDKG</sequence>
<dbReference type="Gene3D" id="2.40.380.10">
    <property type="entry name" value="FomD-like"/>
    <property type="match status" value="1"/>
</dbReference>
<dbReference type="Pfam" id="PF04167">
    <property type="entry name" value="DUF402"/>
    <property type="match status" value="1"/>
</dbReference>
<dbReference type="RefSeq" id="WP_327989873.1">
    <property type="nucleotide sequence ID" value="NZ_JAJODE010000053.1"/>
</dbReference>
<accession>A0ABS8QLP0</accession>
<dbReference type="SUPFAM" id="SSF159234">
    <property type="entry name" value="FomD-like"/>
    <property type="match status" value="1"/>
</dbReference>
<proteinExistence type="predicted"/>
<reference evidence="2 3" key="1">
    <citation type="journal article" date="2023" name="Antonie Van Leeuwenhoek">
        <title>Unveiling the genomic potential of a novel thermostable glycoside hydrolases producing Neobacillus sedimentimangrovi UE25.</title>
        <authorList>
            <person name="Ejaz U."/>
            <person name="Saleem F."/>
            <person name="Rashid R."/>
            <person name="Hasan K.A."/>
            <person name="Syed M.N."/>
            <person name="Sohail M."/>
        </authorList>
    </citation>
    <scope>NUCLEOTIDE SEQUENCE [LARGE SCALE GENOMIC DNA]</scope>
    <source>
        <strain evidence="2 3">UE25</strain>
    </source>
</reference>
<evidence type="ECO:0000313" key="2">
    <source>
        <dbReference type="EMBL" id="MCD4840078.1"/>
    </source>
</evidence>
<dbReference type="PANTHER" id="PTHR41271:SF1">
    <property type="entry name" value="DUF402 DOMAIN-CONTAINING PROTEIN"/>
    <property type="match status" value="1"/>
</dbReference>
<dbReference type="Proteomes" id="UP001162836">
    <property type="component" value="Unassembled WGS sequence"/>
</dbReference>
<dbReference type="PANTHER" id="PTHR41271">
    <property type="entry name" value="DUF402 DOMAIN-CONTAINING PROTEIN"/>
    <property type="match status" value="1"/>
</dbReference>
<gene>
    <name evidence="2" type="ORF">LRS37_14680</name>
</gene>
<dbReference type="InterPro" id="IPR007295">
    <property type="entry name" value="DUF402"/>
</dbReference>
<name>A0ABS8QLP0_9BACI</name>
<comment type="caution">
    <text evidence="2">The sequence shown here is derived from an EMBL/GenBank/DDBJ whole genome shotgun (WGS) entry which is preliminary data.</text>
</comment>